<evidence type="ECO:0000256" key="1">
    <source>
        <dbReference type="SAM" id="MobiDB-lite"/>
    </source>
</evidence>
<feature type="region of interest" description="Disordered" evidence="1">
    <location>
        <begin position="36"/>
        <end position="55"/>
    </location>
</feature>
<dbReference type="Gramene" id="Vigun01g069100.1.v1.2">
    <property type="protein sequence ID" value="Vigun01g069100.1.v1.2.CDS.1"/>
    <property type="gene ID" value="Vigun01g069100.v1.2"/>
</dbReference>
<evidence type="ECO:0000313" key="3">
    <source>
        <dbReference type="Proteomes" id="UP000501690"/>
    </source>
</evidence>
<keyword evidence="3" id="KW-1185">Reference proteome</keyword>
<proteinExistence type="predicted"/>
<gene>
    <name evidence="2" type="ORF">DEO72_LG6g1348</name>
</gene>
<protein>
    <submittedName>
        <fullName evidence="2">Uncharacterized protein</fullName>
    </submittedName>
</protein>
<dbReference type="Proteomes" id="UP000501690">
    <property type="component" value="Linkage Group LG6"/>
</dbReference>
<evidence type="ECO:0000313" key="2">
    <source>
        <dbReference type="EMBL" id="QCD96641.1"/>
    </source>
</evidence>
<feature type="compositionally biased region" description="Polar residues" evidence="1">
    <location>
        <begin position="36"/>
        <end position="48"/>
    </location>
</feature>
<name>A0A4D6M8C2_VIGUN</name>
<sequence>MNLHHQIADSILDSYSALQPHPFFIINRNHLVSVTTHPYDSSSQPNTNRKSETTRGRWWQLASRTVLFVSGCGAVAAVQAAAVGDDEHEARPAWCATAELQDLVLSCAREETTMKAIWGAEFPPAMLSVEAGVDGSASRQPWDLRQWHMRLESCGSGEEKKSCRG</sequence>
<accession>A0A4D6M8C2</accession>
<dbReference type="EMBL" id="CP039350">
    <property type="protein sequence ID" value="QCD96641.1"/>
    <property type="molecule type" value="Genomic_DNA"/>
</dbReference>
<reference evidence="2 3" key="1">
    <citation type="submission" date="2019-04" db="EMBL/GenBank/DDBJ databases">
        <title>An improved genome assembly and genetic linkage map for asparagus bean, Vigna unguiculata ssp. sesquipedialis.</title>
        <authorList>
            <person name="Xia Q."/>
            <person name="Zhang R."/>
            <person name="Dong Y."/>
        </authorList>
    </citation>
    <scope>NUCLEOTIDE SEQUENCE [LARGE SCALE GENOMIC DNA]</scope>
    <source>
        <tissue evidence="2">Leaf</tissue>
    </source>
</reference>
<organism evidence="2 3">
    <name type="scientific">Vigna unguiculata</name>
    <name type="common">Cowpea</name>
    <dbReference type="NCBI Taxonomy" id="3917"/>
    <lineage>
        <taxon>Eukaryota</taxon>
        <taxon>Viridiplantae</taxon>
        <taxon>Streptophyta</taxon>
        <taxon>Embryophyta</taxon>
        <taxon>Tracheophyta</taxon>
        <taxon>Spermatophyta</taxon>
        <taxon>Magnoliopsida</taxon>
        <taxon>eudicotyledons</taxon>
        <taxon>Gunneridae</taxon>
        <taxon>Pentapetalae</taxon>
        <taxon>rosids</taxon>
        <taxon>fabids</taxon>
        <taxon>Fabales</taxon>
        <taxon>Fabaceae</taxon>
        <taxon>Papilionoideae</taxon>
        <taxon>50 kb inversion clade</taxon>
        <taxon>NPAAA clade</taxon>
        <taxon>indigoferoid/millettioid clade</taxon>
        <taxon>Phaseoleae</taxon>
        <taxon>Vigna</taxon>
    </lineage>
</organism>
<dbReference type="AlphaFoldDB" id="A0A4D6M8C2"/>